<gene>
    <name evidence="2" type="ORF">ASIM_LOCUS4430</name>
</gene>
<dbReference type="InterPro" id="IPR001372">
    <property type="entry name" value="Dynein_light_chain_typ-1/2"/>
</dbReference>
<evidence type="ECO:0000313" key="2">
    <source>
        <dbReference type="EMBL" id="VDK23825.1"/>
    </source>
</evidence>
<accession>A0A0M3JAJ7</accession>
<feature type="compositionally biased region" description="Polar residues" evidence="1">
    <location>
        <begin position="18"/>
        <end position="32"/>
    </location>
</feature>
<dbReference type="GO" id="GO:0045505">
    <property type="term" value="F:dynein intermediate chain binding"/>
    <property type="evidence" value="ECO:0007669"/>
    <property type="project" value="TreeGrafter"/>
</dbReference>
<name>A0A0M3JAJ7_ANISI</name>
<reference evidence="4" key="1">
    <citation type="submission" date="2017-02" db="UniProtKB">
        <authorList>
            <consortium name="WormBaseParasite"/>
        </authorList>
    </citation>
    <scope>IDENTIFICATION</scope>
</reference>
<dbReference type="SUPFAM" id="SSF54648">
    <property type="entry name" value="DLC"/>
    <property type="match status" value="1"/>
</dbReference>
<keyword evidence="3" id="KW-1185">Reference proteome</keyword>
<organism evidence="4">
    <name type="scientific">Anisakis simplex</name>
    <name type="common">Herring worm</name>
    <dbReference type="NCBI Taxonomy" id="6269"/>
    <lineage>
        <taxon>Eukaryota</taxon>
        <taxon>Metazoa</taxon>
        <taxon>Ecdysozoa</taxon>
        <taxon>Nematoda</taxon>
        <taxon>Chromadorea</taxon>
        <taxon>Rhabditida</taxon>
        <taxon>Spirurina</taxon>
        <taxon>Ascaridomorpha</taxon>
        <taxon>Ascaridoidea</taxon>
        <taxon>Anisakidae</taxon>
        <taxon>Anisakis</taxon>
        <taxon>Anisakis simplex complex</taxon>
    </lineage>
</organism>
<feature type="region of interest" description="Disordered" evidence="1">
    <location>
        <begin position="1"/>
        <end position="32"/>
    </location>
</feature>
<dbReference type="PANTHER" id="PTHR11886:SF35">
    <property type="entry name" value="DYNEIN LIGHT CHAIN"/>
    <property type="match status" value="1"/>
</dbReference>
<proteinExistence type="predicted"/>
<dbReference type="PANTHER" id="PTHR11886">
    <property type="entry name" value="DYNEIN LIGHT CHAIN"/>
    <property type="match status" value="1"/>
</dbReference>
<dbReference type="WBParaSite" id="ASIM_0000461801-mRNA-1">
    <property type="protein sequence ID" value="ASIM_0000461801-mRNA-1"/>
    <property type="gene ID" value="ASIM_0000461801"/>
</dbReference>
<dbReference type="Pfam" id="PF01221">
    <property type="entry name" value="Dynein_light"/>
    <property type="match status" value="1"/>
</dbReference>
<sequence>MDSNQTLAMSNRRDAHMQESSSCTESDVLTNSKIPPPQKVILVASGMDDEMESHAINLAIEAISIFPGEKMKIAKYIANAFEANYASLWHCIVSDGHMRFYVRYDADNHIYFAIGQLSIFLFRLHRSKPRAVLTRLAAAQRRMSDVFVKIDSPRDDVRVMSTGMQLHMQHYAIRITDDAINE</sequence>
<dbReference type="OrthoDB" id="10033309at2759"/>
<reference evidence="2 3" key="2">
    <citation type="submission" date="2018-11" db="EMBL/GenBank/DDBJ databases">
        <authorList>
            <consortium name="Pathogen Informatics"/>
        </authorList>
    </citation>
    <scope>NUCLEOTIDE SEQUENCE [LARGE SCALE GENOMIC DNA]</scope>
</reference>
<dbReference type="Gene3D" id="3.30.740.10">
    <property type="entry name" value="Protein Inhibitor Of Neuronal Nitric Oxide Synthase"/>
    <property type="match status" value="1"/>
</dbReference>
<evidence type="ECO:0000313" key="3">
    <source>
        <dbReference type="Proteomes" id="UP000267096"/>
    </source>
</evidence>
<dbReference type="InterPro" id="IPR037177">
    <property type="entry name" value="DLC_sf"/>
</dbReference>
<dbReference type="GO" id="GO:0005868">
    <property type="term" value="C:cytoplasmic dynein complex"/>
    <property type="evidence" value="ECO:0007669"/>
    <property type="project" value="TreeGrafter"/>
</dbReference>
<dbReference type="EMBL" id="UYRR01007688">
    <property type="protein sequence ID" value="VDK23825.1"/>
    <property type="molecule type" value="Genomic_DNA"/>
</dbReference>
<evidence type="ECO:0000313" key="4">
    <source>
        <dbReference type="WBParaSite" id="ASIM_0000461801-mRNA-1"/>
    </source>
</evidence>
<dbReference type="SMART" id="SM01375">
    <property type="entry name" value="Dynein_light"/>
    <property type="match status" value="1"/>
</dbReference>
<dbReference type="AlphaFoldDB" id="A0A0M3JAJ7"/>
<protein>
    <submittedName>
        <fullName evidence="4">Dynein light chain</fullName>
    </submittedName>
</protein>
<dbReference type="Proteomes" id="UP000267096">
    <property type="component" value="Unassembled WGS sequence"/>
</dbReference>
<evidence type="ECO:0000256" key="1">
    <source>
        <dbReference type="SAM" id="MobiDB-lite"/>
    </source>
</evidence>
<dbReference type="GO" id="GO:0007017">
    <property type="term" value="P:microtubule-based process"/>
    <property type="evidence" value="ECO:0007669"/>
    <property type="project" value="InterPro"/>
</dbReference>